<dbReference type="InterPro" id="IPR045518">
    <property type="entry name" value="2EXR"/>
</dbReference>
<accession>A0A0L0MZU0</accession>
<dbReference type="STRING" id="1163406.A0A0L0MZU0"/>
<dbReference type="EMBL" id="LFRF01000038">
    <property type="protein sequence ID" value="KND87294.1"/>
    <property type="molecule type" value="Genomic_DNA"/>
</dbReference>
<feature type="compositionally biased region" description="Basic and acidic residues" evidence="1">
    <location>
        <begin position="68"/>
        <end position="77"/>
    </location>
</feature>
<evidence type="ECO:0000259" key="2">
    <source>
        <dbReference type="Pfam" id="PF20150"/>
    </source>
</evidence>
<organism evidence="3 4">
    <name type="scientific">Tolypocladium ophioglossoides (strain CBS 100239)</name>
    <name type="common">Snaketongue truffleclub</name>
    <name type="synonym">Elaphocordyceps ophioglossoides</name>
    <dbReference type="NCBI Taxonomy" id="1163406"/>
    <lineage>
        <taxon>Eukaryota</taxon>
        <taxon>Fungi</taxon>
        <taxon>Dikarya</taxon>
        <taxon>Ascomycota</taxon>
        <taxon>Pezizomycotina</taxon>
        <taxon>Sordariomycetes</taxon>
        <taxon>Hypocreomycetidae</taxon>
        <taxon>Hypocreales</taxon>
        <taxon>Ophiocordycipitaceae</taxon>
        <taxon>Tolypocladium</taxon>
    </lineage>
</organism>
<gene>
    <name evidence="3" type="ORF">TOPH_08046</name>
</gene>
<dbReference type="AlphaFoldDB" id="A0A0L0MZU0"/>
<comment type="caution">
    <text evidence="3">The sequence shown here is derived from an EMBL/GenBank/DDBJ whole genome shotgun (WGS) entry which is preliminary data.</text>
</comment>
<proteinExistence type="predicted"/>
<dbReference type="PANTHER" id="PTHR35910">
    <property type="entry name" value="2EXR DOMAIN-CONTAINING PROTEIN"/>
    <property type="match status" value="1"/>
</dbReference>
<evidence type="ECO:0000256" key="1">
    <source>
        <dbReference type="SAM" id="MobiDB-lite"/>
    </source>
</evidence>
<dbReference type="Pfam" id="PF20150">
    <property type="entry name" value="2EXR"/>
    <property type="match status" value="1"/>
</dbReference>
<evidence type="ECO:0000313" key="4">
    <source>
        <dbReference type="Proteomes" id="UP000036947"/>
    </source>
</evidence>
<reference evidence="3 4" key="1">
    <citation type="journal article" date="2015" name="BMC Genomics">
        <title>The genome of the truffle-parasite Tolypocladium ophioglossoides and the evolution of antifungal peptaibiotics.</title>
        <authorList>
            <person name="Quandt C.A."/>
            <person name="Bushley K.E."/>
            <person name="Spatafora J.W."/>
        </authorList>
    </citation>
    <scope>NUCLEOTIDE SEQUENCE [LARGE SCALE GENOMIC DNA]</scope>
    <source>
        <strain evidence="3 4">CBS 100239</strain>
    </source>
</reference>
<name>A0A0L0MZU0_TOLOC</name>
<dbReference type="Proteomes" id="UP000036947">
    <property type="component" value="Unassembled WGS sequence"/>
</dbReference>
<evidence type="ECO:0000313" key="3">
    <source>
        <dbReference type="EMBL" id="KND87294.1"/>
    </source>
</evidence>
<dbReference type="PANTHER" id="PTHR35910:SF6">
    <property type="entry name" value="2EXR DOMAIN-CONTAINING PROTEIN"/>
    <property type="match status" value="1"/>
</dbReference>
<dbReference type="OrthoDB" id="3557569at2759"/>
<feature type="domain" description="2EXR" evidence="2">
    <location>
        <begin position="13"/>
        <end position="158"/>
    </location>
</feature>
<sequence>MESRAKNRNKHSSFARLPVEIRTKIWAETWPEPRIIEVRELWSSSQHETQRQGPQRILDESETASCRSLDHSEDGNRELNDEGSFYLGLQLTSSFSSWMQHDFGHRVTEDEPLEECPPPISLQICRESRAFTLQHFVRIKDSISPSRSFYFSPRRDILCLSRDIVETGAEEVEEAGCCYGAQLNLIQSSLVELYDWNEAMGPAYCFKFLHRFKGIKLVRVLLESEEYDGFEGYRVRELAVQAGQRKIKDEALLQGLAFPWTVEYVDRTGNVHARLYPGRRL</sequence>
<feature type="region of interest" description="Disordered" evidence="1">
    <location>
        <begin position="43"/>
        <end position="77"/>
    </location>
</feature>
<protein>
    <recommendedName>
        <fullName evidence="2">2EXR domain-containing protein</fullName>
    </recommendedName>
</protein>
<keyword evidence="4" id="KW-1185">Reference proteome</keyword>
<feature type="compositionally biased region" description="Polar residues" evidence="1">
    <location>
        <begin position="43"/>
        <end position="53"/>
    </location>
</feature>